<dbReference type="Proteomes" id="UP000062255">
    <property type="component" value="Chromosome"/>
</dbReference>
<evidence type="ECO:0000313" key="5">
    <source>
        <dbReference type="Proteomes" id="UP000062255"/>
    </source>
</evidence>
<protein>
    <submittedName>
        <fullName evidence="4">Alpha/beta hydrolase</fullName>
    </submittedName>
</protein>
<dbReference type="KEGG" id="mgo:AFA91_12410"/>
<dbReference type="PROSITE" id="PS51257">
    <property type="entry name" value="PROKAR_LIPOPROTEIN"/>
    <property type="match status" value="1"/>
</dbReference>
<evidence type="ECO:0000313" key="4">
    <source>
        <dbReference type="EMBL" id="AKS32543.1"/>
    </source>
</evidence>
<dbReference type="Gene3D" id="3.40.50.1820">
    <property type="entry name" value="alpha/beta hydrolase"/>
    <property type="match status" value="1"/>
</dbReference>
<dbReference type="STRING" id="134601.AFA91_12410"/>
<dbReference type="GO" id="GO:0016787">
    <property type="term" value="F:hydrolase activity"/>
    <property type="evidence" value="ECO:0007669"/>
    <property type="project" value="UniProtKB-KW"/>
</dbReference>
<organism evidence="4 5">
    <name type="scientific">Mycolicibacterium goodii</name>
    <name type="common">Mycobacterium goodii</name>
    <dbReference type="NCBI Taxonomy" id="134601"/>
    <lineage>
        <taxon>Bacteria</taxon>
        <taxon>Bacillati</taxon>
        <taxon>Actinomycetota</taxon>
        <taxon>Actinomycetes</taxon>
        <taxon>Mycobacteriales</taxon>
        <taxon>Mycobacteriaceae</taxon>
        <taxon>Mycolicibacterium</taxon>
    </lineage>
</organism>
<evidence type="ECO:0000256" key="1">
    <source>
        <dbReference type="SAM" id="MobiDB-lite"/>
    </source>
</evidence>
<name>A0A0K0X5C4_MYCGD</name>
<proteinExistence type="predicted"/>
<sequence>MRAANRLAVAATFLAVMFATACETRSGESTSELSRTDTRVGSAPGVEVAVRALRTESADRVPVILLHGARVPGIASFDLPVPGYSLAEDLVRAGHPTFIMDARGYGGSSRPAEMDGDPGTGRPLVRSNQVVEDIHAVVDHIKATTGAERVALVGWATGGHWAGMYAATHPDRVSHLVIYNSLYGAAEGHPTLAVFDPESGPYRLSDGPSLLTSWDRSIPASDVTLWRDPRVAEAYQREALASDPTSESRTPASFRAPNGAMEDSHYLATGRQLWDASLITAETLIIRSELDFWSRPEDVEDMRRHLVHAAGVRTVVLPQATHYVHLDRPERGRAQFLGALLDFLP</sequence>
<evidence type="ECO:0000256" key="2">
    <source>
        <dbReference type="SAM" id="SignalP"/>
    </source>
</evidence>
<dbReference type="PATRIC" id="fig|134601.6.peg.2577"/>
<dbReference type="InterPro" id="IPR000073">
    <property type="entry name" value="AB_hydrolase_1"/>
</dbReference>
<dbReference type="InterPro" id="IPR050266">
    <property type="entry name" value="AB_hydrolase_sf"/>
</dbReference>
<dbReference type="OrthoDB" id="9796770at2"/>
<feature type="signal peptide" evidence="2">
    <location>
        <begin position="1"/>
        <end position="21"/>
    </location>
</feature>
<feature type="region of interest" description="Disordered" evidence="1">
    <location>
        <begin position="237"/>
        <end position="257"/>
    </location>
</feature>
<feature type="domain" description="AB hydrolase-1" evidence="3">
    <location>
        <begin position="62"/>
        <end position="329"/>
    </location>
</feature>
<keyword evidence="4" id="KW-0378">Hydrolase</keyword>
<dbReference type="PANTHER" id="PTHR43798:SF33">
    <property type="entry name" value="HYDROLASE, PUTATIVE (AFU_ORTHOLOGUE AFUA_2G14860)-RELATED"/>
    <property type="match status" value="1"/>
</dbReference>
<dbReference type="GO" id="GO:0016020">
    <property type="term" value="C:membrane"/>
    <property type="evidence" value="ECO:0007669"/>
    <property type="project" value="TreeGrafter"/>
</dbReference>
<dbReference type="AlphaFoldDB" id="A0A0K0X5C4"/>
<keyword evidence="2" id="KW-0732">Signal</keyword>
<dbReference type="PANTHER" id="PTHR43798">
    <property type="entry name" value="MONOACYLGLYCEROL LIPASE"/>
    <property type="match status" value="1"/>
</dbReference>
<reference evidence="4 5" key="1">
    <citation type="submission" date="2015-07" db="EMBL/GenBank/DDBJ databases">
        <title>Complete genome sequence of Mycobacterium goodii X7B, a facultative thermophilic biodesulfurizing bacterium.</title>
        <authorList>
            <person name="Yu B."/>
            <person name="Li F."/>
            <person name="Xu P."/>
        </authorList>
    </citation>
    <scope>NUCLEOTIDE SEQUENCE [LARGE SCALE GENOMIC DNA]</scope>
    <source>
        <strain evidence="4 5">X7B</strain>
    </source>
</reference>
<gene>
    <name evidence="4" type="ORF">AFA91_12410</name>
</gene>
<evidence type="ECO:0000259" key="3">
    <source>
        <dbReference type="Pfam" id="PF00561"/>
    </source>
</evidence>
<dbReference type="RefSeq" id="WP_049744968.1">
    <property type="nucleotide sequence ID" value="NZ_CP012150.1"/>
</dbReference>
<dbReference type="Pfam" id="PF00561">
    <property type="entry name" value="Abhydrolase_1"/>
    <property type="match status" value="1"/>
</dbReference>
<dbReference type="SUPFAM" id="SSF53474">
    <property type="entry name" value="alpha/beta-Hydrolases"/>
    <property type="match status" value="1"/>
</dbReference>
<dbReference type="InterPro" id="IPR029058">
    <property type="entry name" value="AB_hydrolase_fold"/>
</dbReference>
<feature type="chain" id="PRO_5005453803" evidence="2">
    <location>
        <begin position="22"/>
        <end position="345"/>
    </location>
</feature>
<dbReference type="EMBL" id="CP012150">
    <property type="protein sequence ID" value="AKS32543.1"/>
    <property type="molecule type" value="Genomic_DNA"/>
</dbReference>
<accession>A0A0K0X5C4</accession>